<dbReference type="Proteomes" id="UP000700334">
    <property type="component" value="Unassembled WGS sequence"/>
</dbReference>
<dbReference type="OrthoDB" id="9742761at2759"/>
<feature type="compositionally biased region" description="Polar residues" evidence="1">
    <location>
        <begin position="95"/>
        <end position="110"/>
    </location>
</feature>
<protein>
    <recommendedName>
        <fullName evidence="4">Spermatid nuclear transition protein 4-like</fullName>
    </recommendedName>
</protein>
<evidence type="ECO:0000313" key="3">
    <source>
        <dbReference type="Proteomes" id="UP000700334"/>
    </source>
</evidence>
<dbReference type="EMBL" id="JAGFMF010011974">
    <property type="protein sequence ID" value="KAG8508820.1"/>
    <property type="molecule type" value="Genomic_DNA"/>
</dbReference>
<evidence type="ECO:0008006" key="4">
    <source>
        <dbReference type="Google" id="ProtNLM"/>
    </source>
</evidence>
<feature type="compositionally biased region" description="Basic residues" evidence="1">
    <location>
        <begin position="44"/>
        <end position="53"/>
    </location>
</feature>
<feature type="region of interest" description="Disordered" evidence="1">
    <location>
        <begin position="1"/>
        <end position="110"/>
    </location>
</feature>
<sequence length="110" mass="12701">MAKVTKKPPEPTLDKEQPTSSSKQNKKAKTSRQPRSKVGDKVIKTSRRVKRPLRGTVQKKNPAKRVSFLTKDRKDRRQSLFGHYRKLNEKLKQNEVGQDQDSVKKSTTNE</sequence>
<proteinExistence type="predicted"/>
<dbReference type="AlphaFoldDB" id="A0A8J6DIC2"/>
<accession>A0A8J6DIC2</accession>
<dbReference type="PANTHER" id="PTHR37876:SF1">
    <property type="entry name" value="SERINE_ARGININE REPETITIVE MATRIX PROTEIN 4-LIKE-RELATED"/>
    <property type="match status" value="1"/>
</dbReference>
<keyword evidence="3" id="KW-1185">Reference proteome</keyword>
<dbReference type="PANTHER" id="PTHR37876">
    <property type="entry name" value="PROTEIN GAR2-LIKE"/>
    <property type="match status" value="1"/>
</dbReference>
<evidence type="ECO:0000256" key="1">
    <source>
        <dbReference type="SAM" id="MobiDB-lite"/>
    </source>
</evidence>
<reference evidence="2" key="1">
    <citation type="journal article" date="2021" name="Evol. Appl.">
        <title>The genome of the Pyrenean desman and the effects of bottlenecks and inbreeding on the genomic landscape of an endangered species.</title>
        <authorList>
            <person name="Escoda L."/>
            <person name="Castresana J."/>
        </authorList>
    </citation>
    <scope>NUCLEOTIDE SEQUENCE</scope>
    <source>
        <strain evidence="2">IBE-C5619</strain>
    </source>
</reference>
<organism evidence="2 3">
    <name type="scientific">Galemys pyrenaicus</name>
    <name type="common">Iberian desman</name>
    <name type="synonym">Pyrenean desman</name>
    <dbReference type="NCBI Taxonomy" id="202257"/>
    <lineage>
        <taxon>Eukaryota</taxon>
        <taxon>Metazoa</taxon>
        <taxon>Chordata</taxon>
        <taxon>Craniata</taxon>
        <taxon>Vertebrata</taxon>
        <taxon>Euteleostomi</taxon>
        <taxon>Mammalia</taxon>
        <taxon>Eutheria</taxon>
        <taxon>Laurasiatheria</taxon>
        <taxon>Eulipotyphla</taxon>
        <taxon>Talpidae</taxon>
        <taxon>Galemys</taxon>
    </lineage>
</organism>
<gene>
    <name evidence="2" type="ORF">J0S82_012304</name>
</gene>
<feature type="compositionally biased region" description="Basic residues" evidence="1">
    <location>
        <begin position="24"/>
        <end position="35"/>
    </location>
</feature>
<feature type="compositionally biased region" description="Basic and acidic residues" evidence="1">
    <location>
        <begin position="7"/>
        <end position="17"/>
    </location>
</feature>
<name>A0A8J6DIC2_GALPY</name>
<comment type="caution">
    <text evidence="2">The sequence shown here is derived from an EMBL/GenBank/DDBJ whole genome shotgun (WGS) entry which is preliminary data.</text>
</comment>
<dbReference type="InterPro" id="IPR040433">
    <property type="entry name" value="Spermatid_TP"/>
</dbReference>
<evidence type="ECO:0000313" key="2">
    <source>
        <dbReference type="EMBL" id="KAG8508820.1"/>
    </source>
</evidence>